<gene>
    <name evidence="1" type="ORF">L3Q82_010284</name>
</gene>
<evidence type="ECO:0000313" key="1">
    <source>
        <dbReference type="EMBL" id="KAI3365189.1"/>
    </source>
</evidence>
<proteinExistence type="predicted"/>
<name>A0ACB8WBR7_9TELE</name>
<dbReference type="EMBL" id="CM041542">
    <property type="protein sequence ID" value="KAI3365189.1"/>
    <property type="molecule type" value="Genomic_DNA"/>
</dbReference>
<reference evidence="1" key="1">
    <citation type="submission" date="2022-04" db="EMBL/GenBank/DDBJ databases">
        <title>Jade perch genome.</title>
        <authorList>
            <person name="Chao B."/>
        </authorList>
    </citation>
    <scope>NUCLEOTIDE SEQUENCE</scope>
    <source>
        <strain evidence="1">CB-2022</strain>
    </source>
</reference>
<keyword evidence="2" id="KW-1185">Reference proteome</keyword>
<dbReference type="Proteomes" id="UP000831701">
    <property type="component" value="Chromosome 12"/>
</dbReference>
<evidence type="ECO:0000313" key="2">
    <source>
        <dbReference type="Proteomes" id="UP000831701"/>
    </source>
</evidence>
<comment type="caution">
    <text evidence="1">The sequence shown here is derived from an EMBL/GenBank/DDBJ whole genome shotgun (WGS) entry which is preliminary data.</text>
</comment>
<protein>
    <submittedName>
        <fullName evidence="1">Uncharacterized protein</fullName>
    </submittedName>
</protein>
<organism evidence="1 2">
    <name type="scientific">Scortum barcoo</name>
    <name type="common">barcoo grunter</name>
    <dbReference type="NCBI Taxonomy" id="214431"/>
    <lineage>
        <taxon>Eukaryota</taxon>
        <taxon>Metazoa</taxon>
        <taxon>Chordata</taxon>
        <taxon>Craniata</taxon>
        <taxon>Vertebrata</taxon>
        <taxon>Euteleostomi</taxon>
        <taxon>Actinopterygii</taxon>
        <taxon>Neopterygii</taxon>
        <taxon>Teleostei</taxon>
        <taxon>Neoteleostei</taxon>
        <taxon>Acanthomorphata</taxon>
        <taxon>Eupercaria</taxon>
        <taxon>Centrarchiformes</taxon>
        <taxon>Terapontoidei</taxon>
        <taxon>Terapontidae</taxon>
        <taxon>Scortum</taxon>
    </lineage>
</organism>
<accession>A0ACB8WBR7</accession>
<sequence>MKLSSQRLFSEQNLQLLFHNMSIAQSPDSRRGTGERSRGNQVPFTPQLTKMPITSSARFGALSHHSFFSRHNPHPHRVRHIQGLNGRPVCMVRDDWFVTSSLFPHPLLKSHVLRKATDPSFPLPLAQNRHGLGGTKNKPALLSETWRDELKELAVKITLSSQAQKDKKESMFLSLYFRTNLGKNLFAERPNIQLKLGESFLHPPSLPNADPVPCPWCILSSSMIKNLWCWSYCVRSCKLIPCPPSSSGSCLQAKEDPDDIIREKDLVMGMIKQALDGVDLSSYHQQNQLQAFHPGAFPPLYGSSFDQSWRKPQKNSSYKQNQAYSDDKPGVSLMQVPDKTKSADTISFFHHAVCFWKHGSREGNADGESVGTVRLFLCNEPVTCQARGEEQTKHQMYTWTGDFTDNMLPAVVKLCCGISYPHLRSMAGLQRAAVAVIGQEIAHLQRWGQIQHNTRTQAGFKFNETRPEDFKPVPSKGDQQYYVQHGQEAMRVALSMLEEKQGWKVEIKESNGDVICSKMMPGARKVFRLEAVLEASVDELYDLLFVRVEEMHEWNPSIQRIKILKHVGPETNCHSRGFGRDDGKSNWPKGFPECQAQLQTKIQHLSWRSSDSAGVLPTSGRLCESDSHQSTIQGSDQNNVVPRAGCQSPLSIRLYPEHSWISPGTSADISRGAPPEADRVCAPPTLQQHPVITHRGEGGGTVTAWVLDKMLPFQQEQRRCLEVTLSSRAGRDRQVPVWQEEAGS</sequence>